<dbReference type="CDD" id="cd09083">
    <property type="entry name" value="EEP-1"/>
    <property type="match status" value="1"/>
</dbReference>
<sequence>MKVYKPLPIRLLTHNIRYATNSPFKGEEKWIIRKPRLINELSFHTAHAESFICLQEVLHQQLLDILSGLNSGLDSEKKVWDYVGVGRDDGAQAGEYSPILYKPDIWEPKIQRTKWLSKTPDRPSKSWDAASTRILTIAVFQHRSTGKTVVAMNTHLDDQGSKSRLEAAKIILEQIRLFSNQVPYQKSPPIFLTGDFNSEPEQEAYNEMTSPTSPMADLQMMVPETERYGDSNTFTGFDSKNRKRIDFIFVNKEDTSLASSNSKIDTPERWWLVEGYAVLPNRFEDGVYNSDHQVVVGDLTIL</sequence>
<dbReference type="AlphaFoldDB" id="A0A8H3EFK1"/>
<comment type="caution">
    <text evidence="2">The sequence shown here is derived from an EMBL/GenBank/DDBJ whole genome shotgun (WGS) entry which is preliminary data.</text>
</comment>
<accession>A0A8H3EFK1</accession>
<protein>
    <recommendedName>
        <fullName evidence="1">Endonuclease/exonuclease/phosphatase domain-containing protein</fullName>
    </recommendedName>
</protein>
<dbReference type="InterPro" id="IPR005135">
    <property type="entry name" value="Endo/exonuclease/phosphatase"/>
</dbReference>
<keyword evidence="3" id="KW-1185">Reference proteome</keyword>
<evidence type="ECO:0000259" key="1">
    <source>
        <dbReference type="Pfam" id="PF03372"/>
    </source>
</evidence>
<dbReference type="Proteomes" id="UP000664203">
    <property type="component" value="Unassembled WGS sequence"/>
</dbReference>
<reference evidence="2" key="1">
    <citation type="submission" date="2021-03" db="EMBL/GenBank/DDBJ databases">
        <authorList>
            <person name="Tagirdzhanova G."/>
        </authorList>
    </citation>
    <scope>NUCLEOTIDE SEQUENCE</scope>
</reference>
<dbReference type="PANTHER" id="PTHR12121:SF36">
    <property type="entry name" value="ENDONUCLEASE_EXONUCLEASE_PHOSPHATASE DOMAIN-CONTAINING PROTEIN"/>
    <property type="match status" value="1"/>
</dbReference>
<dbReference type="GO" id="GO:0000175">
    <property type="term" value="F:3'-5'-RNA exonuclease activity"/>
    <property type="evidence" value="ECO:0007669"/>
    <property type="project" value="TreeGrafter"/>
</dbReference>
<evidence type="ECO:0000313" key="2">
    <source>
        <dbReference type="EMBL" id="CAF9904319.1"/>
    </source>
</evidence>
<feature type="domain" description="Endonuclease/exonuclease/phosphatase" evidence="1">
    <location>
        <begin position="50"/>
        <end position="267"/>
    </location>
</feature>
<dbReference type="PANTHER" id="PTHR12121">
    <property type="entry name" value="CARBON CATABOLITE REPRESSOR PROTEIN 4"/>
    <property type="match status" value="1"/>
</dbReference>
<gene>
    <name evidence="2" type="ORF">ALECFALPRED_006277</name>
</gene>
<dbReference type="EMBL" id="CAJPDR010000004">
    <property type="protein sequence ID" value="CAF9904319.1"/>
    <property type="molecule type" value="Genomic_DNA"/>
</dbReference>
<proteinExistence type="predicted"/>
<dbReference type="Pfam" id="PF03372">
    <property type="entry name" value="Exo_endo_phos"/>
    <property type="match status" value="1"/>
</dbReference>
<name>A0A8H3EFK1_9LECA</name>
<dbReference type="Gene3D" id="3.60.10.10">
    <property type="entry name" value="Endonuclease/exonuclease/phosphatase"/>
    <property type="match status" value="1"/>
</dbReference>
<dbReference type="SUPFAM" id="SSF56219">
    <property type="entry name" value="DNase I-like"/>
    <property type="match status" value="1"/>
</dbReference>
<dbReference type="InterPro" id="IPR050410">
    <property type="entry name" value="CCR4/nocturin_mRNA_transcr"/>
</dbReference>
<dbReference type="OrthoDB" id="276515at2759"/>
<organism evidence="2 3">
    <name type="scientific">Alectoria fallacina</name>
    <dbReference type="NCBI Taxonomy" id="1903189"/>
    <lineage>
        <taxon>Eukaryota</taxon>
        <taxon>Fungi</taxon>
        <taxon>Dikarya</taxon>
        <taxon>Ascomycota</taxon>
        <taxon>Pezizomycotina</taxon>
        <taxon>Lecanoromycetes</taxon>
        <taxon>OSLEUM clade</taxon>
        <taxon>Lecanoromycetidae</taxon>
        <taxon>Lecanorales</taxon>
        <taxon>Lecanorineae</taxon>
        <taxon>Parmeliaceae</taxon>
        <taxon>Alectoria</taxon>
    </lineage>
</organism>
<evidence type="ECO:0000313" key="3">
    <source>
        <dbReference type="Proteomes" id="UP000664203"/>
    </source>
</evidence>
<dbReference type="InterPro" id="IPR036691">
    <property type="entry name" value="Endo/exonu/phosph_ase_sf"/>
</dbReference>